<dbReference type="InterPro" id="IPR050109">
    <property type="entry name" value="HTH-type_TetR-like_transc_reg"/>
</dbReference>
<protein>
    <submittedName>
        <fullName evidence="6">Transcriptional regulator, TetR family</fullName>
    </submittedName>
</protein>
<keyword evidence="2 4" id="KW-0238">DNA-binding</keyword>
<proteinExistence type="predicted"/>
<dbReference type="Pfam" id="PF00440">
    <property type="entry name" value="TetR_N"/>
    <property type="match status" value="1"/>
</dbReference>
<feature type="DNA-binding region" description="H-T-H motif" evidence="4">
    <location>
        <begin position="33"/>
        <end position="52"/>
    </location>
</feature>
<dbReference type="Pfam" id="PF13305">
    <property type="entry name" value="TetR_C_33"/>
    <property type="match status" value="1"/>
</dbReference>
<evidence type="ECO:0000259" key="5">
    <source>
        <dbReference type="PROSITE" id="PS50977"/>
    </source>
</evidence>
<dbReference type="PANTHER" id="PTHR30055">
    <property type="entry name" value="HTH-TYPE TRANSCRIPTIONAL REGULATOR RUTR"/>
    <property type="match status" value="1"/>
</dbReference>
<dbReference type="InterPro" id="IPR001647">
    <property type="entry name" value="HTH_TetR"/>
</dbReference>
<name>A0ABY1CW68_MYXFU</name>
<comment type="caution">
    <text evidence="6">The sequence shown here is derived from an EMBL/GenBank/DDBJ whole genome shotgun (WGS) entry which is preliminary data.</text>
</comment>
<evidence type="ECO:0000256" key="2">
    <source>
        <dbReference type="ARBA" id="ARBA00023125"/>
    </source>
</evidence>
<feature type="domain" description="HTH tetR-type" evidence="5">
    <location>
        <begin position="12"/>
        <end position="70"/>
    </location>
</feature>
<sequence length="207" mass="22055">MSTSGKDGYHHGDLHSALLKAALELLKTGSELSLREVARRAGVSSAAPYRHFADKRALESALAMEGFRELGRELSQAGVIPRTVSDIAELGVRYVEFALKRPALFCLMFGNACDDSNDERVRAAAEVRGLVSTALASVFPGADATALSTAGWSLVHGLAFLHLDGKLGTGTRQEVAARVRSSIEAIFSGGSTAVGRRKPESTRTRSR</sequence>
<dbReference type="Gene3D" id="1.10.357.10">
    <property type="entry name" value="Tetracycline Repressor, domain 2"/>
    <property type="match status" value="1"/>
</dbReference>
<evidence type="ECO:0000313" key="6">
    <source>
        <dbReference type="EMBL" id="SEU40837.1"/>
    </source>
</evidence>
<evidence type="ECO:0000256" key="1">
    <source>
        <dbReference type="ARBA" id="ARBA00023015"/>
    </source>
</evidence>
<dbReference type="InterPro" id="IPR025996">
    <property type="entry name" value="MT1864/Rv1816-like_C"/>
</dbReference>
<accession>A0ABY1CW68</accession>
<dbReference type="SUPFAM" id="SSF46689">
    <property type="entry name" value="Homeodomain-like"/>
    <property type="match status" value="1"/>
</dbReference>
<dbReference type="PROSITE" id="PS50977">
    <property type="entry name" value="HTH_TETR_2"/>
    <property type="match status" value="1"/>
</dbReference>
<reference evidence="6 7" key="1">
    <citation type="submission" date="2016-10" db="EMBL/GenBank/DDBJ databases">
        <authorList>
            <person name="Varghese N."/>
            <person name="Submissions S."/>
        </authorList>
    </citation>
    <scope>NUCLEOTIDE SEQUENCE [LARGE SCALE GENOMIC DNA]</scope>
    <source>
        <strain evidence="6 7">DSM 16525</strain>
    </source>
</reference>
<keyword evidence="7" id="KW-1185">Reference proteome</keyword>
<keyword evidence="3" id="KW-0804">Transcription</keyword>
<evidence type="ECO:0000313" key="7">
    <source>
        <dbReference type="Proteomes" id="UP000183760"/>
    </source>
</evidence>
<dbReference type="InterPro" id="IPR009057">
    <property type="entry name" value="Homeodomain-like_sf"/>
</dbReference>
<evidence type="ECO:0000256" key="4">
    <source>
        <dbReference type="PROSITE-ProRule" id="PRU00335"/>
    </source>
</evidence>
<dbReference type="Proteomes" id="UP000183760">
    <property type="component" value="Unassembled WGS sequence"/>
</dbReference>
<keyword evidence="1" id="KW-0805">Transcription regulation</keyword>
<dbReference type="PANTHER" id="PTHR30055:SF220">
    <property type="entry name" value="TETR-FAMILY REGULATORY PROTEIN"/>
    <property type="match status" value="1"/>
</dbReference>
<organism evidence="6 7">
    <name type="scientific">Myxococcus fulvus</name>
    <dbReference type="NCBI Taxonomy" id="33"/>
    <lineage>
        <taxon>Bacteria</taxon>
        <taxon>Pseudomonadati</taxon>
        <taxon>Myxococcota</taxon>
        <taxon>Myxococcia</taxon>
        <taxon>Myxococcales</taxon>
        <taxon>Cystobacterineae</taxon>
        <taxon>Myxococcaceae</taxon>
        <taxon>Myxococcus</taxon>
    </lineage>
</organism>
<dbReference type="InterPro" id="IPR036271">
    <property type="entry name" value="Tet_transcr_reg_TetR-rel_C_sf"/>
</dbReference>
<gene>
    <name evidence="6" type="ORF">SAMN05443572_11613</name>
</gene>
<dbReference type="SUPFAM" id="SSF48498">
    <property type="entry name" value="Tetracyclin repressor-like, C-terminal domain"/>
    <property type="match status" value="1"/>
</dbReference>
<evidence type="ECO:0000256" key="3">
    <source>
        <dbReference type="ARBA" id="ARBA00023163"/>
    </source>
</evidence>
<dbReference type="EMBL" id="FOIB01000016">
    <property type="protein sequence ID" value="SEU40837.1"/>
    <property type="molecule type" value="Genomic_DNA"/>
</dbReference>